<dbReference type="PRINTS" id="PR01857">
    <property type="entry name" value="ADAMTSFAMILY"/>
</dbReference>
<proteinExistence type="predicted"/>
<feature type="disulfide bond" evidence="4">
    <location>
        <begin position="37"/>
        <end position="74"/>
    </location>
</feature>
<dbReference type="InterPro" id="IPR045371">
    <property type="entry name" value="ADAMTS_CR_3"/>
</dbReference>
<dbReference type="FunFam" id="2.20.100.10:FF:000006">
    <property type="entry name" value="A disintegrin and metalloproteinase with thrombospondin motifs 1"/>
    <property type="match status" value="1"/>
</dbReference>
<evidence type="ECO:0000313" key="7">
    <source>
        <dbReference type="Proteomes" id="UP000016666"/>
    </source>
</evidence>
<dbReference type="PRINTS" id="PR01705">
    <property type="entry name" value="TSP1REPEAT"/>
</dbReference>
<dbReference type="Proteomes" id="UP000016666">
    <property type="component" value="Unassembled WGS sequence"/>
</dbReference>
<dbReference type="InterPro" id="IPR013273">
    <property type="entry name" value="ADAMTS/ADAMTS-like"/>
</dbReference>
<dbReference type="PANTHER" id="PTHR13723:SF38">
    <property type="entry name" value="A DISINTEGRIN AND METALLOPROTEINASE WITH THROMBOSPONDIN MOTIFS 4"/>
    <property type="match status" value="1"/>
</dbReference>
<evidence type="ECO:0000256" key="3">
    <source>
        <dbReference type="ARBA" id="ARBA00023157"/>
    </source>
</evidence>
<dbReference type="SUPFAM" id="SSF82895">
    <property type="entry name" value="TSP-1 type 1 repeat"/>
    <property type="match status" value="1"/>
</dbReference>
<dbReference type="InterPro" id="IPR036383">
    <property type="entry name" value="TSP1_rpt_sf"/>
</dbReference>
<comment type="subcellular location">
    <subcellularLocation>
        <location evidence="1">Secreted</location>
    </subcellularLocation>
</comment>
<dbReference type="GO" id="GO:0004222">
    <property type="term" value="F:metalloendopeptidase activity"/>
    <property type="evidence" value="ECO:0007669"/>
    <property type="project" value="TreeGrafter"/>
</dbReference>
<evidence type="ECO:0000256" key="4">
    <source>
        <dbReference type="PIRSR" id="PIRSR613273-3"/>
    </source>
</evidence>
<dbReference type="GO" id="GO:0030198">
    <property type="term" value="P:extracellular matrix organization"/>
    <property type="evidence" value="ECO:0007669"/>
    <property type="project" value="InterPro"/>
</dbReference>
<evidence type="ECO:0000256" key="1">
    <source>
        <dbReference type="ARBA" id="ARBA00004613"/>
    </source>
</evidence>
<organism evidence="6 7">
    <name type="scientific">Anas platyrhynchos platyrhynchos</name>
    <name type="common">Northern mallard</name>
    <dbReference type="NCBI Taxonomy" id="8840"/>
    <lineage>
        <taxon>Eukaryota</taxon>
        <taxon>Metazoa</taxon>
        <taxon>Chordata</taxon>
        <taxon>Craniata</taxon>
        <taxon>Vertebrata</taxon>
        <taxon>Euteleostomi</taxon>
        <taxon>Archelosauria</taxon>
        <taxon>Archosauria</taxon>
        <taxon>Dinosauria</taxon>
        <taxon>Saurischia</taxon>
        <taxon>Theropoda</taxon>
        <taxon>Coelurosauria</taxon>
        <taxon>Aves</taxon>
        <taxon>Neognathae</taxon>
        <taxon>Galloanserae</taxon>
        <taxon>Anseriformes</taxon>
        <taxon>Anatidae</taxon>
        <taxon>Anatinae</taxon>
        <taxon>Anas</taxon>
    </lineage>
</organism>
<dbReference type="GO" id="GO:0031012">
    <property type="term" value="C:extracellular matrix"/>
    <property type="evidence" value="ECO:0007669"/>
    <property type="project" value="TreeGrafter"/>
</dbReference>
<evidence type="ECO:0000256" key="2">
    <source>
        <dbReference type="ARBA" id="ARBA00022525"/>
    </source>
</evidence>
<feature type="domain" description="ADAMTS/ADAMTS-like cysteine-rich" evidence="5">
    <location>
        <begin position="83"/>
        <end position="188"/>
    </location>
</feature>
<feature type="disulfide bond" evidence="4">
    <location>
        <begin position="41"/>
        <end position="79"/>
    </location>
</feature>
<protein>
    <recommendedName>
        <fullName evidence="5">ADAMTS/ADAMTS-like cysteine-rich domain-containing protein</fullName>
    </recommendedName>
</protein>
<dbReference type="GeneTree" id="ENSGT00940000160966"/>
<dbReference type="SMART" id="SM00209">
    <property type="entry name" value="TSP1"/>
    <property type="match status" value="1"/>
</dbReference>
<evidence type="ECO:0000313" key="6">
    <source>
        <dbReference type="Ensembl" id="ENSAPLP00000031324.1"/>
    </source>
</evidence>
<reference evidence="7" key="1">
    <citation type="submission" date="2017-10" db="EMBL/GenBank/DDBJ databases">
        <title>A new Pekin duck reference genome.</title>
        <authorList>
            <person name="Hou Z.-C."/>
            <person name="Zhou Z.-K."/>
            <person name="Zhu F."/>
            <person name="Hou S.-S."/>
        </authorList>
    </citation>
    <scope>NUCLEOTIDE SEQUENCE [LARGE SCALE GENOMIC DNA]</scope>
</reference>
<accession>A0A493TZU2</accession>
<reference evidence="6" key="2">
    <citation type="submission" date="2025-08" db="UniProtKB">
        <authorList>
            <consortium name="Ensembl"/>
        </authorList>
    </citation>
    <scope>IDENTIFICATION</scope>
</reference>
<sequence>MLRVGFGYHRRRSDGLVVPSQNPVDGAWGPWGPWGGCSRSCGGGVSFSQRSCSRPAPRNGGRYCRGERSRFRSCNTGACPGTLAFREEQCAAYNHRPDISKGLPAAGDWVPRYSGVAEKDRCKLTCQSRSLGYYHVLEPRVADGTPCSPEGTGVCVRGRCVPTGCDRVIGSKKKFDKCMVCGGDGSTCTKVSGVFTKPRHPQRGGGVI</sequence>
<keyword evidence="3 4" id="KW-1015">Disulfide bond</keyword>
<dbReference type="Gene3D" id="2.20.100.10">
    <property type="entry name" value="Thrombospondin type-1 (TSP1) repeat"/>
    <property type="match status" value="1"/>
</dbReference>
<dbReference type="STRING" id="8840.ENSAPLP00000031324"/>
<dbReference type="Ensembl" id="ENSAPLT00000034275.1">
    <property type="protein sequence ID" value="ENSAPLP00000031324.1"/>
    <property type="gene ID" value="ENSAPLG00000017351.1"/>
</dbReference>
<dbReference type="InterPro" id="IPR050439">
    <property type="entry name" value="ADAMTS_ADAMTS-like"/>
</dbReference>
<dbReference type="PANTHER" id="PTHR13723">
    <property type="entry name" value="ADAMTS A DISINTEGRIN AND METALLOPROTEASE WITH THROMBOSPONDIN MOTIFS PROTEASE"/>
    <property type="match status" value="1"/>
</dbReference>
<dbReference type="PROSITE" id="PS50092">
    <property type="entry name" value="TSP1"/>
    <property type="match status" value="1"/>
</dbReference>
<reference evidence="6" key="3">
    <citation type="submission" date="2025-09" db="UniProtKB">
        <authorList>
            <consortium name="Ensembl"/>
        </authorList>
    </citation>
    <scope>IDENTIFICATION</scope>
</reference>
<keyword evidence="7" id="KW-1185">Reference proteome</keyword>
<evidence type="ECO:0000259" key="5">
    <source>
        <dbReference type="Pfam" id="PF19236"/>
    </source>
</evidence>
<dbReference type="InterPro" id="IPR000884">
    <property type="entry name" value="TSP1_rpt"/>
</dbReference>
<keyword evidence="2" id="KW-0964">Secreted</keyword>
<dbReference type="Pfam" id="PF00090">
    <property type="entry name" value="TSP_1"/>
    <property type="match status" value="1"/>
</dbReference>
<dbReference type="AlphaFoldDB" id="A0A493TZU2"/>
<name>A0A493TZU2_ANAPP</name>
<dbReference type="Gene3D" id="2.60.120.830">
    <property type="match status" value="1"/>
</dbReference>
<dbReference type="GO" id="GO:0006508">
    <property type="term" value="P:proteolysis"/>
    <property type="evidence" value="ECO:0007669"/>
    <property type="project" value="TreeGrafter"/>
</dbReference>
<feature type="disulfide bond" evidence="4">
    <location>
        <begin position="52"/>
        <end position="64"/>
    </location>
</feature>
<dbReference type="GO" id="GO:0005576">
    <property type="term" value="C:extracellular region"/>
    <property type="evidence" value="ECO:0007669"/>
    <property type="project" value="UniProtKB-SubCell"/>
</dbReference>
<dbReference type="Pfam" id="PF19236">
    <property type="entry name" value="ADAMTS_CR_3"/>
    <property type="match status" value="1"/>
</dbReference>
<dbReference type="OMA" id="KSQHATG"/>